<dbReference type="VEuPathDB" id="FungiDB:C5L36_0B00620"/>
<sequence>MTIEKKVPVWLDCDPGQDDTVAIIVACYCKYFDLVGISTVHGNVSLENTTRNALRVLTAISKTEVPVYPGEPKPLNNYNEVFAANVHGKTGLDGSCLLPIAQMQPQKHKDFHRHLAHNIIKYEGKLNIVATGPLTNIAVFFEEYPHLKNRINWISIMGGGFDVYNIGGNAEFNYYCDPFAARKVVEDEILSKRMIQASLDITSKVYLSKTVQERILQGKDFNSTSNFRAMMYEFIDSYNRRMIAQNVPNYKGPIIHDPVALVALLQFENITSKLNLSFDRRSFGIGVAEGSYGAIQSVRPDNKGGIYVLTDIDVEEFWDFVLKSYDEADKHAYMNSVPREKLIQEYAGLSVA</sequence>
<dbReference type="eggNOG" id="KOG2938">
    <property type="taxonomic scope" value="Eukaryota"/>
</dbReference>
<reference evidence="8 11" key="5">
    <citation type="submission" date="2017-05" db="EMBL/GenBank/DDBJ databases">
        <title>The Genome Sequence of Candida krusei Ckrusei653.</title>
        <authorList>
            <person name="Cuomo C."/>
            <person name="Forche A."/>
            <person name="Young S."/>
            <person name="Abouelleil A."/>
            <person name="Cao P."/>
            <person name="Chapman S."/>
            <person name="Cusick C."/>
            <person name="Shea T."/>
            <person name="Nusbaum C."/>
            <person name="Birren B."/>
        </authorList>
    </citation>
    <scope>NUCLEOTIDE SEQUENCE [LARGE SCALE GENOMIC DNA]</scope>
    <source>
        <strain evidence="8 11">Ckrusei653</strain>
    </source>
</reference>
<evidence type="ECO:0000313" key="8">
    <source>
        <dbReference type="EMBL" id="OUT19911.1"/>
    </source>
</evidence>
<evidence type="ECO:0000313" key="11">
    <source>
        <dbReference type="Proteomes" id="UP000195871"/>
    </source>
</evidence>
<evidence type="ECO:0000259" key="4">
    <source>
        <dbReference type="Pfam" id="PF01156"/>
    </source>
</evidence>
<dbReference type="Proteomes" id="UP000029867">
    <property type="component" value="Unassembled WGS sequence"/>
</dbReference>
<dbReference type="InterPro" id="IPR023186">
    <property type="entry name" value="IUNH"/>
</dbReference>
<feature type="domain" description="Inosine/uridine-preferring nucleoside hydrolase" evidence="4">
    <location>
        <begin position="9"/>
        <end position="319"/>
    </location>
</feature>
<dbReference type="PANTHER" id="PTHR12304">
    <property type="entry name" value="INOSINE-URIDINE PREFERRING NUCLEOSIDE HYDROLASE"/>
    <property type="match status" value="1"/>
</dbReference>
<dbReference type="GO" id="GO:0070635">
    <property type="term" value="F:nicotinamide riboside hydrolase activity"/>
    <property type="evidence" value="ECO:0007669"/>
    <property type="project" value="EnsemblFungi"/>
</dbReference>
<evidence type="ECO:0000313" key="5">
    <source>
        <dbReference type="EMBL" id="AWU74795.1"/>
    </source>
</evidence>
<reference evidence="10" key="3">
    <citation type="journal article" date="2017" name="Genome Announc.">
        <title>Genome sequences of Cyberlindnera fabianii 65, Pichia kudriavzevii 129, and Saccharomyces cerevisiae 131 isolated from fermented masau fruits in Zimbabwe.</title>
        <authorList>
            <person name="van Rijswijck I.M.H."/>
            <person name="Derks M.F.L."/>
            <person name="Abee T."/>
            <person name="de Ridder D."/>
            <person name="Smid E.J."/>
        </authorList>
    </citation>
    <scope>NUCLEOTIDE SEQUENCE [LARGE SCALE GENOMIC DNA]</scope>
    <source>
        <strain evidence="10">129</strain>
    </source>
</reference>
<organism evidence="6 9">
    <name type="scientific">Pichia kudriavzevii</name>
    <name type="common">Yeast</name>
    <name type="synonym">Issatchenkia orientalis</name>
    <dbReference type="NCBI Taxonomy" id="4909"/>
    <lineage>
        <taxon>Eukaryota</taxon>
        <taxon>Fungi</taxon>
        <taxon>Dikarya</taxon>
        <taxon>Ascomycota</taxon>
        <taxon>Saccharomycotina</taxon>
        <taxon>Pichiomycetes</taxon>
        <taxon>Pichiales</taxon>
        <taxon>Pichiaceae</taxon>
        <taxon>Pichia</taxon>
    </lineage>
</organism>
<dbReference type="GO" id="GO:0045437">
    <property type="term" value="F:uridine nucleosidase activity"/>
    <property type="evidence" value="ECO:0007669"/>
    <property type="project" value="EnsemblFungi"/>
</dbReference>
<name>A0A099NZP9_PICKU</name>
<dbReference type="EMBL" id="CP028774">
    <property type="protein sequence ID" value="AWU74795.1"/>
    <property type="molecule type" value="Genomic_DNA"/>
</dbReference>
<dbReference type="AlphaFoldDB" id="A0A099NZP9"/>
<dbReference type="Proteomes" id="UP000195871">
    <property type="component" value="Unassembled WGS sequence"/>
</dbReference>
<dbReference type="InterPro" id="IPR015910">
    <property type="entry name" value="I/U_nuclsd_hydro_CS"/>
</dbReference>
<keyword evidence="3" id="KW-0326">Glycosidase</keyword>
<evidence type="ECO:0000313" key="6">
    <source>
        <dbReference type="EMBL" id="KGK37484.1"/>
    </source>
</evidence>
<dbReference type="InterPro" id="IPR036452">
    <property type="entry name" value="Ribo_hydro-like"/>
</dbReference>
<dbReference type="Gene3D" id="3.90.245.10">
    <property type="entry name" value="Ribonucleoside hydrolase-like"/>
    <property type="match status" value="1"/>
</dbReference>
<reference evidence="6" key="2">
    <citation type="submission" date="2014-08" db="EMBL/GenBank/DDBJ databases">
        <title>Exploiting Issatchenkia orientalis SD108 for Succinic Acid Production.</title>
        <authorList>
            <person name="Xiao H."/>
            <person name="Shao Z."/>
            <person name="Jiang Y."/>
            <person name="Dole S."/>
            <person name="Zhao H."/>
        </authorList>
    </citation>
    <scope>NUCLEOTIDE SEQUENCE [LARGE SCALE GENOMIC DNA]</scope>
    <source>
        <strain evidence="6">SD108</strain>
    </source>
</reference>
<evidence type="ECO:0000256" key="2">
    <source>
        <dbReference type="ARBA" id="ARBA00022801"/>
    </source>
</evidence>
<dbReference type="GO" id="GO:0005829">
    <property type="term" value="C:cytosol"/>
    <property type="evidence" value="ECO:0007669"/>
    <property type="project" value="TreeGrafter"/>
</dbReference>
<dbReference type="PROSITE" id="PS01247">
    <property type="entry name" value="IUNH"/>
    <property type="match status" value="1"/>
</dbReference>
<dbReference type="EMBL" id="NHMM01000010">
    <property type="protein sequence ID" value="OUT19911.1"/>
    <property type="molecule type" value="Genomic_DNA"/>
</dbReference>
<reference evidence="7" key="4">
    <citation type="submission" date="2017-01" db="EMBL/GenBank/DDBJ databases">
        <authorList>
            <person name="Mah S.A."/>
            <person name="Swanson W.J."/>
            <person name="Moy G.W."/>
            <person name="Vacquier V.D."/>
        </authorList>
    </citation>
    <scope>NUCLEOTIDE SEQUENCE [LARGE SCALE GENOMIC DNA]</scope>
    <source>
        <strain evidence="7">129</strain>
    </source>
</reference>
<proteinExistence type="inferred from homology"/>
<accession>A0A099NZP9</accession>
<keyword evidence="2" id="KW-0378">Hydrolase</keyword>
<dbReference type="EMBL" id="MQVM01000034">
    <property type="protein sequence ID" value="ONH71445.1"/>
    <property type="molecule type" value="Genomic_DNA"/>
</dbReference>
<dbReference type="EMBL" id="JQFK01000035">
    <property type="protein sequence ID" value="KGK37484.1"/>
    <property type="molecule type" value="Genomic_DNA"/>
</dbReference>
<evidence type="ECO:0000256" key="3">
    <source>
        <dbReference type="ARBA" id="ARBA00023295"/>
    </source>
</evidence>
<dbReference type="STRING" id="4909.A0A099NZP9"/>
<protein>
    <submittedName>
        <fullName evidence="7">Uridine nucleosidase</fullName>
    </submittedName>
</protein>
<dbReference type="GO" id="GO:0070636">
    <property type="term" value="F:nicotinic acid riboside hydrolase activity"/>
    <property type="evidence" value="ECO:0007669"/>
    <property type="project" value="EnsemblFungi"/>
</dbReference>
<evidence type="ECO:0000313" key="9">
    <source>
        <dbReference type="Proteomes" id="UP000029867"/>
    </source>
</evidence>
<dbReference type="SUPFAM" id="SSF53590">
    <property type="entry name" value="Nucleoside hydrolase"/>
    <property type="match status" value="1"/>
</dbReference>
<reference evidence="9" key="1">
    <citation type="journal article" date="2014" name="Microb. Cell Fact.">
        <title>Exploiting Issatchenkia orientalis SD108 for succinic acid production.</title>
        <authorList>
            <person name="Xiao H."/>
            <person name="Shao Z."/>
            <person name="Jiang Y."/>
            <person name="Dole S."/>
            <person name="Zhao H."/>
        </authorList>
    </citation>
    <scope>NUCLEOTIDE SEQUENCE [LARGE SCALE GENOMIC DNA]</scope>
    <source>
        <strain evidence="9">SD108</strain>
    </source>
</reference>
<gene>
    <name evidence="7" type="ORF">BOH78_4506</name>
    <name evidence="5" type="ORF">C5L36_0B00620</name>
    <name evidence="8" type="ORF">CAS74_005030</name>
    <name evidence="6" type="ORF">JL09_g3328</name>
</gene>
<dbReference type="GO" id="GO:0008477">
    <property type="term" value="F:purine nucleosidase activity"/>
    <property type="evidence" value="ECO:0007669"/>
    <property type="project" value="TreeGrafter"/>
</dbReference>
<dbReference type="GO" id="GO:0006152">
    <property type="term" value="P:purine nucleoside catabolic process"/>
    <property type="evidence" value="ECO:0007669"/>
    <property type="project" value="TreeGrafter"/>
</dbReference>
<dbReference type="GO" id="GO:0008655">
    <property type="term" value="P:pyrimidine-containing compound salvage"/>
    <property type="evidence" value="ECO:0007669"/>
    <property type="project" value="EnsemblFungi"/>
</dbReference>
<dbReference type="GO" id="GO:0019358">
    <property type="term" value="P:nicotinate nucleotide salvage"/>
    <property type="evidence" value="ECO:0007669"/>
    <property type="project" value="EnsemblFungi"/>
</dbReference>
<dbReference type="OrthoDB" id="432381at2759"/>
<reference evidence="5 12" key="6">
    <citation type="submission" date="2018-06" db="EMBL/GenBank/DDBJ databases">
        <title>Population genomics shows no distinction between pathogenic Candida krusei and environmental Pichia kudriavzevii: One species, four names.</title>
        <authorList>
            <person name="Douglass A.P."/>
            <person name="Offei B."/>
            <person name="Braun-Galleani S."/>
            <person name="Coughlan A.Y."/>
            <person name="Martos A."/>
            <person name="Ortiz-Merino R.A."/>
            <person name="Byrne K.P."/>
            <person name="Wolfe K.H."/>
        </authorList>
    </citation>
    <scope>NUCLEOTIDE SEQUENCE [LARGE SCALE GENOMIC DNA]</scope>
    <source>
        <strain evidence="5 12">CBS573</strain>
    </source>
</reference>
<dbReference type="InterPro" id="IPR001910">
    <property type="entry name" value="Inosine/uridine_hydrolase_dom"/>
</dbReference>
<evidence type="ECO:0000313" key="10">
    <source>
        <dbReference type="Proteomes" id="UP000189274"/>
    </source>
</evidence>
<dbReference type="GO" id="GO:0034355">
    <property type="term" value="P:NAD+ biosynthetic process via the salvage pathway"/>
    <property type="evidence" value="ECO:0007669"/>
    <property type="project" value="EnsemblFungi"/>
</dbReference>
<dbReference type="GO" id="GO:0006216">
    <property type="term" value="P:cytidine catabolic process"/>
    <property type="evidence" value="ECO:0007669"/>
    <property type="project" value="EnsemblFungi"/>
</dbReference>
<keyword evidence="12" id="KW-1185">Reference proteome</keyword>
<evidence type="ECO:0000256" key="1">
    <source>
        <dbReference type="ARBA" id="ARBA00009176"/>
    </source>
</evidence>
<dbReference type="HOGENOM" id="CLU_036838_2_0_1"/>
<dbReference type="Proteomes" id="UP000249293">
    <property type="component" value="Chromosome 2"/>
</dbReference>
<dbReference type="GO" id="GO:0006218">
    <property type="term" value="P:uridine catabolic process"/>
    <property type="evidence" value="ECO:0007669"/>
    <property type="project" value="EnsemblFungi"/>
</dbReference>
<dbReference type="Proteomes" id="UP000189274">
    <property type="component" value="Unassembled WGS sequence"/>
</dbReference>
<dbReference type="PANTHER" id="PTHR12304:SF4">
    <property type="entry name" value="URIDINE NUCLEOSIDASE"/>
    <property type="match status" value="1"/>
</dbReference>
<comment type="similarity">
    <text evidence="1">Belongs to the IUNH family.</text>
</comment>
<evidence type="ECO:0000313" key="7">
    <source>
        <dbReference type="EMBL" id="ONH71445.1"/>
    </source>
</evidence>
<evidence type="ECO:0000313" key="12">
    <source>
        <dbReference type="Proteomes" id="UP000249293"/>
    </source>
</evidence>
<dbReference type="Pfam" id="PF01156">
    <property type="entry name" value="IU_nuc_hydro"/>
    <property type="match status" value="1"/>
</dbReference>